<dbReference type="InterPro" id="IPR009003">
    <property type="entry name" value="Peptidase_S1_PA"/>
</dbReference>
<accession>A0A7R9FD48</accession>
<reference evidence="1" key="1">
    <citation type="submission" date="2020-11" db="EMBL/GenBank/DDBJ databases">
        <authorList>
            <person name="Tran Van P."/>
        </authorList>
    </citation>
    <scope>NUCLEOTIDE SEQUENCE</scope>
</reference>
<evidence type="ECO:0000313" key="1">
    <source>
        <dbReference type="EMBL" id="CAD7450136.1"/>
    </source>
</evidence>
<sequence length="141" mass="15981">MMLIKERQNMRRLSVIVSVLLCVQMYRNVANCEDSRSMQEFRRNLYRKDDGEKGIESEPIEYGEAAFYARLELDKNKACEGALIKTNYVLTVASATKGPFIMSPPWVESTLLLKPTRAYDPSIVEGGRVKVSRGGRSRALT</sequence>
<proteinExistence type="predicted"/>
<dbReference type="EMBL" id="OD573724">
    <property type="protein sequence ID" value="CAD7450136.1"/>
    <property type="molecule type" value="Genomic_DNA"/>
</dbReference>
<organism evidence="1">
    <name type="scientific">Timema bartmani</name>
    <dbReference type="NCBI Taxonomy" id="61472"/>
    <lineage>
        <taxon>Eukaryota</taxon>
        <taxon>Metazoa</taxon>
        <taxon>Ecdysozoa</taxon>
        <taxon>Arthropoda</taxon>
        <taxon>Hexapoda</taxon>
        <taxon>Insecta</taxon>
        <taxon>Pterygota</taxon>
        <taxon>Neoptera</taxon>
        <taxon>Polyneoptera</taxon>
        <taxon>Phasmatodea</taxon>
        <taxon>Timematodea</taxon>
        <taxon>Timematoidea</taxon>
        <taxon>Timematidae</taxon>
        <taxon>Timema</taxon>
    </lineage>
</organism>
<dbReference type="AlphaFoldDB" id="A0A7R9FD48"/>
<name>A0A7R9FD48_9NEOP</name>
<gene>
    <name evidence="1" type="ORF">TBIB3V08_LOCUS12407</name>
</gene>
<dbReference type="SUPFAM" id="SSF50494">
    <property type="entry name" value="Trypsin-like serine proteases"/>
    <property type="match status" value="1"/>
</dbReference>
<protein>
    <submittedName>
        <fullName evidence="1">Uncharacterized protein</fullName>
    </submittedName>
</protein>